<keyword evidence="2" id="KW-1185">Reference proteome</keyword>
<gene>
    <name evidence="1" type="ORF">PG7_209</name>
</gene>
<reference evidence="1 2" key="1">
    <citation type="submission" date="2014-01" db="EMBL/GenBank/DDBJ databases">
        <title>Characterization of a Potential Antibacterial Agent, phage PG7, for the Treatment of Enterobacter cloacae Infection in Mice.</title>
        <authorList>
            <person name="Wang S.W."/>
            <person name="Jin J."/>
            <person name="Chen S.J."/>
            <person name="Zhang G."/>
            <person name="Li Z.J."/>
            <person name="Li Y.H."/>
            <person name="Wang X.T."/>
            <person name="Wang J."/>
            <person name="Wang S.M."/>
            <person name="Wang Z.Q."/>
            <person name="Zhao G.Q."/>
        </authorList>
    </citation>
    <scope>NUCLEOTIDE SEQUENCE [LARGE SCALE GENOMIC DNA]</scope>
</reference>
<proteinExistence type="predicted"/>
<dbReference type="InterPro" id="IPR024342">
    <property type="entry name" value="Phage_T4_Gp28"/>
</dbReference>
<protein>
    <submittedName>
        <fullName evidence="1">Base plate distal hub subunit</fullName>
    </submittedName>
</protein>
<dbReference type="RefSeq" id="YP_009005473.1">
    <property type="nucleotide sequence ID" value="NC_023561.1"/>
</dbReference>
<dbReference type="Proteomes" id="UP000019300">
    <property type="component" value="Segment"/>
</dbReference>
<evidence type="ECO:0000313" key="2">
    <source>
        <dbReference type="Proteomes" id="UP000019300"/>
    </source>
</evidence>
<dbReference type="KEGG" id="vg:18502488"/>
<evidence type="ECO:0000313" key="1">
    <source>
        <dbReference type="EMBL" id="AHI61112.1"/>
    </source>
</evidence>
<accession>W6ASN3</accession>
<sequence>MNLNLILPMKTIQVNQKEIKIPKLGLKHHNMLKEVKSPEENLSLLINSIHPGLTPAEIDYVSIHLLEFNGKIKSKVVKDDFEYDLSTLRIVQRLEFQFAGHTFKFRAPEQFEGFGGVDKMLSKCLETVDGKKEDVDFMKMPAFVTKWADDISSTVAVSGPNGDIRGVAKIIGIFE</sequence>
<name>W6ASN3_9CAUD</name>
<dbReference type="GeneID" id="18502488"/>
<dbReference type="EMBL" id="KJ101592">
    <property type="protein sequence ID" value="AHI61112.1"/>
    <property type="molecule type" value="Genomic_DNA"/>
</dbReference>
<organism evidence="1 2">
    <name type="scientific">Enterobacter phage PG7</name>
    <dbReference type="NCBI Taxonomy" id="1455074"/>
    <lineage>
        <taxon>Viruses</taxon>
        <taxon>Duplodnaviria</taxon>
        <taxon>Heunggongvirae</taxon>
        <taxon>Uroviricota</taxon>
        <taxon>Caudoviricetes</taxon>
        <taxon>Pantevenvirales</taxon>
        <taxon>Straboviridae</taxon>
        <taxon>Tevenvirinae</taxon>
        <taxon>Karamvirus</taxon>
        <taxon>Karamvirus pg7</taxon>
    </lineage>
</organism>
<dbReference type="Pfam" id="PF11110">
    <property type="entry name" value="Phage_hub_GP28"/>
    <property type="match status" value="1"/>
</dbReference>